<sequence length="566" mass="64394">MKNFHHKIFLRKLNRLITRREIYDAKHLKQNKPEYTLDHLVRERYPTFADALHDIDDALCLLFLFANMPTKDKVHAGRIHACRKLCAEFMQYVIMSRSLRKTFLSIKGIYYQAEIKGQKITWVVPYEFTQRIPREVDFSIMSTFLEFYETLMGFVNFQLYHDLNLAYPPKFNAEKWREGGFLEAFEMSTQRPLGESATQKPMVPKKISSERMQSLATKLDQIQQQEGSSASDDDDDDAAMNSDTAGDALPEETNEDEDLAEFVEAAKQQQQASDGDQVEGNEAQLDVEALQALVASLPEAQIIFKDKVIYLSREVPRSSLVFVIRAFGGKVGWDSTVARGSPYEENDTRIQYQISDRPSLKHTVLGRTYVQPQWVYDSINFQKVLNPLLYAPGKELPPHLSPFVEYQEGDYVPEAAKMLVTGEVLEQTEDVVRSSEEDSAESSDEDGLDAELQAEAAGLSYGEYKAQQKESKAQPTSKQTITKAQVKSGSKNPSVTSSKKRTLAAQEEAEREQMLKSVMSSRQRHAYNRVQKKARHQTNAIGKLEKRKAQLDGEQKRSKKGAATRK</sequence>
<feature type="region of interest" description="Disordered" evidence="5">
    <location>
        <begin position="464"/>
        <end position="566"/>
    </location>
</feature>
<dbReference type="InterPro" id="IPR010613">
    <property type="entry name" value="PES"/>
</dbReference>
<dbReference type="SUPFAM" id="SSF52113">
    <property type="entry name" value="BRCT domain"/>
    <property type="match status" value="1"/>
</dbReference>
<evidence type="ECO:0000313" key="7">
    <source>
        <dbReference type="EMBL" id="KAJ1959390.1"/>
    </source>
</evidence>
<gene>
    <name evidence="7" type="primary">NOP7</name>
    <name evidence="7" type="ORF">IWQ62_004629</name>
</gene>
<evidence type="ECO:0000313" key="8">
    <source>
        <dbReference type="Proteomes" id="UP001150925"/>
    </source>
</evidence>
<feature type="region of interest" description="Disordered" evidence="5">
    <location>
        <begin position="429"/>
        <end position="448"/>
    </location>
</feature>
<dbReference type="PANTHER" id="PTHR12221">
    <property type="entry name" value="PESCADILLO - RELATED"/>
    <property type="match status" value="1"/>
</dbReference>
<dbReference type="Proteomes" id="UP001150925">
    <property type="component" value="Unassembled WGS sequence"/>
</dbReference>
<dbReference type="PANTHER" id="PTHR12221:SF6">
    <property type="entry name" value="PESCADILLO HOMOLOG"/>
    <property type="match status" value="1"/>
</dbReference>
<evidence type="ECO:0000256" key="4">
    <source>
        <dbReference type="ARBA" id="ARBA00023242"/>
    </source>
</evidence>
<dbReference type="FunFam" id="3.40.50.10190:FF:000002">
    <property type="entry name" value="Pescadillo homolog"/>
    <property type="match status" value="1"/>
</dbReference>
<feature type="compositionally biased region" description="Basic residues" evidence="5">
    <location>
        <begin position="557"/>
        <end position="566"/>
    </location>
</feature>
<feature type="compositionally biased region" description="Acidic residues" evidence="5">
    <location>
        <begin position="437"/>
        <end position="448"/>
    </location>
</feature>
<organism evidence="7 8">
    <name type="scientific">Dispira parvispora</name>
    <dbReference type="NCBI Taxonomy" id="1520584"/>
    <lineage>
        <taxon>Eukaryota</taxon>
        <taxon>Fungi</taxon>
        <taxon>Fungi incertae sedis</taxon>
        <taxon>Zoopagomycota</taxon>
        <taxon>Kickxellomycotina</taxon>
        <taxon>Dimargaritomycetes</taxon>
        <taxon>Dimargaritales</taxon>
        <taxon>Dimargaritaceae</taxon>
        <taxon>Dispira</taxon>
    </lineage>
</organism>
<evidence type="ECO:0000256" key="3">
    <source>
        <dbReference type="ARBA" id="ARBA00022552"/>
    </source>
</evidence>
<dbReference type="CDD" id="cd17709">
    <property type="entry name" value="BRCT_pescadillo_like"/>
    <property type="match status" value="1"/>
</dbReference>
<dbReference type="GO" id="GO:0003723">
    <property type="term" value="F:RNA binding"/>
    <property type="evidence" value="ECO:0007669"/>
    <property type="project" value="TreeGrafter"/>
</dbReference>
<proteinExistence type="predicted"/>
<dbReference type="GO" id="GO:0070545">
    <property type="term" value="C:PeBoW complex"/>
    <property type="evidence" value="ECO:0007669"/>
    <property type="project" value="TreeGrafter"/>
</dbReference>
<reference evidence="7" key="1">
    <citation type="submission" date="2022-07" db="EMBL/GenBank/DDBJ databases">
        <title>Phylogenomic reconstructions and comparative analyses of Kickxellomycotina fungi.</title>
        <authorList>
            <person name="Reynolds N.K."/>
            <person name="Stajich J.E."/>
            <person name="Barry K."/>
            <person name="Grigoriev I.V."/>
            <person name="Crous P."/>
            <person name="Smith M.E."/>
        </authorList>
    </citation>
    <scope>NUCLEOTIDE SEQUENCE</scope>
    <source>
        <strain evidence="7">RSA 1196</strain>
    </source>
</reference>
<dbReference type="InterPro" id="IPR036420">
    <property type="entry name" value="BRCT_dom_sf"/>
</dbReference>
<feature type="domain" description="BRCT" evidence="6">
    <location>
        <begin position="299"/>
        <end position="392"/>
    </location>
</feature>
<dbReference type="PROSITE" id="PS50172">
    <property type="entry name" value="BRCT"/>
    <property type="match status" value="1"/>
</dbReference>
<dbReference type="Gene3D" id="3.40.50.10190">
    <property type="entry name" value="BRCT domain"/>
    <property type="match status" value="1"/>
</dbReference>
<dbReference type="GO" id="GO:0000463">
    <property type="term" value="P:maturation of LSU-rRNA from tricistronic rRNA transcript (SSU-rRNA, 5.8S rRNA, LSU-rRNA)"/>
    <property type="evidence" value="ECO:0007669"/>
    <property type="project" value="TreeGrafter"/>
</dbReference>
<protein>
    <submittedName>
        <fullName evidence="7">mRNA-binding ribosome synthesis protein nop7</fullName>
    </submittedName>
</protein>
<evidence type="ECO:0000256" key="2">
    <source>
        <dbReference type="ARBA" id="ARBA00022517"/>
    </source>
</evidence>
<keyword evidence="8" id="KW-1185">Reference proteome</keyword>
<feature type="compositionally biased region" description="Acidic residues" evidence="5">
    <location>
        <begin position="249"/>
        <end position="258"/>
    </location>
</feature>
<feature type="compositionally biased region" description="Polar residues" evidence="5">
    <location>
        <begin position="190"/>
        <end position="199"/>
    </location>
</feature>
<comment type="caution">
    <text evidence="7">The sequence shown here is derived from an EMBL/GenBank/DDBJ whole genome shotgun (WGS) entry which is preliminary data.</text>
</comment>
<feature type="compositionally biased region" description="Basic residues" evidence="5">
    <location>
        <begin position="522"/>
        <end position="536"/>
    </location>
</feature>
<feature type="compositionally biased region" description="Polar residues" evidence="5">
    <location>
        <begin position="210"/>
        <end position="227"/>
    </location>
</feature>
<dbReference type="Pfam" id="PF06732">
    <property type="entry name" value="Pescadillo_N"/>
    <property type="match status" value="1"/>
</dbReference>
<feature type="compositionally biased region" description="Polar residues" evidence="5">
    <location>
        <begin position="473"/>
        <end position="497"/>
    </location>
</feature>
<keyword evidence="4" id="KW-0539">Nucleus</keyword>
<dbReference type="InterPro" id="IPR001357">
    <property type="entry name" value="BRCT_dom"/>
</dbReference>
<keyword evidence="2" id="KW-0690">Ribosome biogenesis</keyword>
<dbReference type="EMBL" id="JANBPY010001599">
    <property type="protein sequence ID" value="KAJ1959390.1"/>
    <property type="molecule type" value="Genomic_DNA"/>
</dbReference>
<evidence type="ECO:0000256" key="5">
    <source>
        <dbReference type="SAM" id="MobiDB-lite"/>
    </source>
</evidence>
<evidence type="ECO:0000256" key="1">
    <source>
        <dbReference type="ARBA" id="ARBA00004604"/>
    </source>
</evidence>
<feature type="region of interest" description="Disordered" evidence="5">
    <location>
        <begin position="190"/>
        <end position="258"/>
    </location>
</feature>
<dbReference type="AlphaFoldDB" id="A0A9W8E5F7"/>
<accession>A0A9W8E5F7</accession>
<keyword evidence="3" id="KW-0698">rRNA processing</keyword>
<evidence type="ECO:0000259" key="6">
    <source>
        <dbReference type="PROSITE" id="PS50172"/>
    </source>
</evidence>
<feature type="compositionally biased region" description="Basic and acidic residues" evidence="5">
    <location>
        <begin position="543"/>
        <end position="556"/>
    </location>
</feature>
<comment type="subcellular location">
    <subcellularLocation>
        <location evidence="1">Nucleus</location>
        <location evidence="1">Nucleolus</location>
    </subcellularLocation>
</comment>
<name>A0A9W8E5F7_9FUNG</name>
<dbReference type="OrthoDB" id="10264910at2759"/>